<protein>
    <submittedName>
        <fullName evidence="15">Uncharacterized protein</fullName>
    </submittedName>
</protein>
<evidence type="ECO:0000256" key="1">
    <source>
        <dbReference type="ARBA" id="ARBA00001946"/>
    </source>
</evidence>
<keyword evidence="11" id="KW-0289">Folate biosynthesis</keyword>
<accession>A0A7R9AIR6</accession>
<dbReference type="SUPFAM" id="SSF53244">
    <property type="entry name" value="MurD-like peptide ligases, peptide-binding domain"/>
    <property type="match status" value="1"/>
</dbReference>
<dbReference type="GO" id="GO:0003723">
    <property type="term" value="F:RNA binding"/>
    <property type="evidence" value="ECO:0007669"/>
    <property type="project" value="InterPro"/>
</dbReference>
<comment type="cofactor">
    <cofactor evidence="1">
        <name>Mg(2+)</name>
        <dbReference type="ChEBI" id="CHEBI:18420"/>
    </cofactor>
</comment>
<dbReference type="AlphaFoldDB" id="A0A7R9AIR6"/>
<dbReference type="GO" id="GO:0005524">
    <property type="term" value="F:ATP binding"/>
    <property type="evidence" value="ECO:0007669"/>
    <property type="project" value="UniProtKB-KW"/>
</dbReference>
<dbReference type="FunFam" id="3.40.1190.10:FF:000004">
    <property type="entry name" value="Dihydrofolate synthase/folylpolyglutamate synthase"/>
    <property type="match status" value="1"/>
</dbReference>
<evidence type="ECO:0000313" key="16">
    <source>
        <dbReference type="Proteomes" id="UP000677054"/>
    </source>
</evidence>
<feature type="domain" description="Mur ligase central" evidence="14">
    <location>
        <begin position="314"/>
        <end position="534"/>
    </location>
</feature>
<evidence type="ECO:0000256" key="4">
    <source>
        <dbReference type="ARBA" id="ARBA00011245"/>
    </source>
</evidence>
<comment type="subunit">
    <text evidence="4">Monomer.</text>
</comment>
<evidence type="ECO:0000256" key="11">
    <source>
        <dbReference type="ARBA" id="ARBA00022909"/>
    </source>
</evidence>
<evidence type="ECO:0000256" key="8">
    <source>
        <dbReference type="ARBA" id="ARBA00022741"/>
    </source>
</evidence>
<evidence type="ECO:0000256" key="5">
    <source>
        <dbReference type="ARBA" id="ARBA00022598"/>
    </source>
</evidence>
<keyword evidence="6" id="KW-0819">tRNA processing</keyword>
<dbReference type="PANTHER" id="PTHR11136:SF0">
    <property type="entry name" value="DIHYDROFOLATE SYNTHETASE-RELATED"/>
    <property type="match status" value="1"/>
</dbReference>
<dbReference type="GO" id="GO:0008033">
    <property type="term" value="P:tRNA processing"/>
    <property type="evidence" value="ECO:0007669"/>
    <property type="project" value="UniProtKB-KW"/>
</dbReference>
<dbReference type="Gene3D" id="3.40.1190.10">
    <property type="entry name" value="Mur-like, catalytic domain"/>
    <property type="match status" value="1"/>
</dbReference>
<dbReference type="GO" id="GO:0009982">
    <property type="term" value="F:pseudouridine synthase activity"/>
    <property type="evidence" value="ECO:0007669"/>
    <property type="project" value="InterPro"/>
</dbReference>
<keyword evidence="9" id="KW-0067">ATP-binding</keyword>
<reference evidence="15" key="1">
    <citation type="submission" date="2020-11" db="EMBL/GenBank/DDBJ databases">
        <authorList>
            <person name="Tran Van P."/>
        </authorList>
    </citation>
    <scope>NUCLEOTIDE SEQUENCE</scope>
</reference>
<dbReference type="Gene3D" id="3.90.190.20">
    <property type="entry name" value="Mur ligase, C-terminal domain"/>
    <property type="match status" value="1"/>
</dbReference>
<organism evidence="15">
    <name type="scientific">Darwinula stevensoni</name>
    <dbReference type="NCBI Taxonomy" id="69355"/>
    <lineage>
        <taxon>Eukaryota</taxon>
        <taxon>Metazoa</taxon>
        <taxon>Ecdysozoa</taxon>
        <taxon>Arthropoda</taxon>
        <taxon>Crustacea</taxon>
        <taxon>Oligostraca</taxon>
        <taxon>Ostracoda</taxon>
        <taxon>Podocopa</taxon>
        <taxon>Podocopida</taxon>
        <taxon>Darwinulocopina</taxon>
        <taxon>Darwinuloidea</taxon>
        <taxon>Darwinulidae</taxon>
        <taxon>Darwinula</taxon>
    </lineage>
</organism>
<evidence type="ECO:0000259" key="14">
    <source>
        <dbReference type="Pfam" id="PF08245"/>
    </source>
</evidence>
<evidence type="ECO:0000313" key="15">
    <source>
        <dbReference type="EMBL" id="CAD7254806.1"/>
    </source>
</evidence>
<dbReference type="PROSITE" id="PS01011">
    <property type="entry name" value="FOLYLPOLYGLU_SYNT_1"/>
    <property type="match status" value="1"/>
</dbReference>
<dbReference type="InterPro" id="IPR001645">
    <property type="entry name" value="Folylpolyglutamate_synth"/>
</dbReference>
<evidence type="ECO:0000256" key="3">
    <source>
        <dbReference type="ARBA" id="ARBA00009375"/>
    </source>
</evidence>
<comment type="similarity">
    <text evidence="2">Belongs to the folylpolyglutamate synthase family.</text>
</comment>
<dbReference type="CDD" id="cd02570">
    <property type="entry name" value="PseudoU_synth_EcTruA"/>
    <property type="match status" value="1"/>
</dbReference>
<feature type="domain" description="Pseudouridine synthase I TruA alpha/beta" evidence="13">
    <location>
        <begin position="139"/>
        <end position="241"/>
    </location>
</feature>
<dbReference type="FunFam" id="3.30.70.580:FF:000001">
    <property type="entry name" value="tRNA pseudouridine synthase A"/>
    <property type="match status" value="1"/>
</dbReference>
<dbReference type="HAMAP" id="MF_00171">
    <property type="entry name" value="TruA"/>
    <property type="match status" value="1"/>
</dbReference>
<dbReference type="GO" id="GO:0046872">
    <property type="term" value="F:metal ion binding"/>
    <property type="evidence" value="ECO:0007669"/>
    <property type="project" value="UniProtKB-KW"/>
</dbReference>
<dbReference type="GO" id="GO:0005737">
    <property type="term" value="C:cytoplasm"/>
    <property type="evidence" value="ECO:0007669"/>
    <property type="project" value="TreeGrafter"/>
</dbReference>
<evidence type="ECO:0000256" key="2">
    <source>
        <dbReference type="ARBA" id="ARBA00008276"/>
    </source>
</evidence>
<dbReference type="Proteomes" id="UP000677054">
    <property type="component" value="Unassembled WGS sequence"/>
</dbReference>
<evidence type="ECO:0000256" key="12">
    <source>
        <dbReference type="ARBA" id="ARBA00023235"/>
    </source>
</evidence>
<evidence type="ECO:0000259" key="13">
    <source>
        <dbReference type="Pfam" id="PF01416"/>
    </source>
</evidence>
<keyword evidence="12" id="KW-0413">Isomerase</keyword>
<feature type="domain" description="Pseudouridine synthase I TruA alpha/beta" evidence="13">
    <location>
        <begin position="4"/>
        <end position="98"/>
    </location>
</feature>
<dbReference type="InterPro" id="IPR020103">
    <property type="entry name" value="PsdUridine_synth_cat_dom_sf"/>
</dbReference>
<dbReference type="GO" id="GO:0008841">
    <property type="term" value="F:dihydrofolate synthase activity"/>
    <property type="evidence" value="ECO:0007669"/>
    <property type="project" value="TreeGrafter"/>
</dbReference>
<keyword evidence="7" id="KW-0479">Metal-binding</keyword>
<dbReference type="NCBIfam" id="TIGR01499">
    <property type="entry name" value="folC"/>
    <property type="match status" value="1"/>
</dbReference>
<proteinExistence type="inferred from homology"/>
<keyword evidence="16" id="KW-1185">Reference proteome</keyword>
<dbReference type="PANTHER" id="PTHR11136">
    <property type="entry name" value="FOLYLPOLYGLUTAMATE SYNTHASE-RELATED"/>
    <property type="match status" value="1"/>
</dbReference>
<keyword evidence="8" id="KW-0547">Nucleotide-binding</keyword>
<dbReference type="Pfam" id="PF01416">
    <property type="entry name" value="PseudoU_synth_1"/>
    <property type="match status" value="2"/>
</dbReference>
<dbReference type="SUPFAM" id="SSF55120">
    <property type="entry name" value="Pseudouridine synthase"/>
    <property type="match status" value="1"/>
</dbReference>
<dbReference type="GO" id="GO:0001522">
    <property type="term" value="P:pseudouridine synthesis"/>
    <property type="evidence" value="ECO:0007669"/>
    <property type="project" value="InterPro"/>
</dbReference>
<dbReference type="InterPro" id="IPR020097">
    <property type="entry name" value="PsdUridine_synth_TruA_a/b_dom"/>
</dbReference>
<evidence type="ECO:0000256" key="10">
    <source>
        <dbReference type="ARBA" id="ARBA00022842"/>
    </source>
</evidence>
<feature type="non-terminal residue" evidence="15">
    <location>
        <position position="595"/>
    </location>
</feature>
<evidence type="ECO:0000256" key="9">
    <source>
        <dbReference type="ARBA" id="ARBA00022840"/>
    </source>
</evidence>
<dbReference type="Gene3D" id="3.30.70.580">
    <property type="entry name" value="Pseudouridine synthase I, catalytic domain, N-terminal subdomain"/>
    <property type="match status" value="1"/>
</dbReference>
<gene>
    <name evidence="15" type="ORF">DSTB1V02_LOCUS14552</name>
</gene>
<evidence type="ECO:0000256" key="6">
    <source>
        <dbReference type="ARBA" id="ARBA00022694"/>
    </source>
</evidence>
<dbReference type="Pfam" id="PF08245">
    <property type="entry name" value="Mur_ligase_M"/>
    <property type="match status" value="1"/>
</dbReference>
<dbReference type="EMBL" id="CAJPEV010012894">
    <property type="protein sequence ID" value="CAG0906614.1"/>
    <property type="molecule type" value="Genomic_DNA"/>
</dbReference>
<dbReference type="InterPro" id="IPR036615">
    <property type="entry name" value="Mur_ligase_C_dom_sf"/>
</dbReference>
<dbReference type="Gene3D" id="3.30.70.660">
    <property type="entry name" value="Pseudouridine synthase I, catalytic domain, C-terminal subdomain"/>
    <property type="match status" value="1"/>
</dbReference>
<dbReference type="InterPro" id="IPR001406">
    <property type="entry name" value="PsdUridine_synth_TruA"/>
</dbReference>
<keyword evidence="10" id="KW-0460">Magnesium</keyword>
<dbReference type="GO" id="GO:0004326">
    <property type="term" value="F:tetrahydrofolylpolyglutamate synthase activity"/>
    <property type="evidence" value="ECO:0007669"/>
    <property type="project" value="InterPro"/>
</dbReference>
<name>A0A7R9AIR6_9CRUS</name>
<dbReference type="InterPro" id="IPR013221">
    <property type="entry name" value="Mur_ligase_cen"/>
</dbReference>
<evidence type="ECO:0000256" key="7">
    <source>
        <dbReference type="ARBA" id="ARBA00022723"/>
    </source>
</evidence>
<dbReference type="SUPFAM" id="SSF53623">
    <property type="entry name" value="MurD-like peptide ligases, catalytic domain"/>
    <property type="match status" value="1"/>
</dbReference>
<dbReference type="GO" id="GO:0046656">
    <property type="term" value="P:folic acid biosynthetic process"/>
    <property type="evidence" value="ECO:0007669"/>
    <property type="project" value="UniProtKB-KW"/>
</dbReference>
<dbReference type="OrthoDB" id="271910at2759"/>
<dbReference type="InterPro" id="IPR020094">
    <property type="entry name" value="TruA/RsuA/RluB/E/F_N"/>
</dbReference>
<keyword evidence="5" id="KW-0436">Ligase</keyword>
<dbReference type="InterPro" id="IPR018109">
    <property type="entry name" value="Folylpolyglutamate_synth_CS"/>
</dbReference>
<dbReference type="NCBIfam" id="TIGR00071">
    <property type="entry name" value="hisT_truA"/>
    <property type="match status" value="1"/>
</dbReference>
<comment type="similarity">
    <text evidence="3">Belongs to the tRNA pseudouridine synthase TruA family.</text>
</comment>
<sequence length="595" mass="66313">MRLQYNGSRYQGLQTQPSGQTIQDCLEAALQSFAIENIRIYAAGRTDSGVHALNQVVHFDTQIQNREPYAWVRGLNTFLPSDIAVLWAKPVPDHFHARMCATARSYTYVLYNHRVRPALFAGQVGWCHEPLNLSKMQAAAQHFLGMHDFTSFRASQCQADSPIKTLEQLSIDQYGIWFVFQFKANAFLHHMVRNIMGSLIAVGRGSCEPEWIQTVIAAKNRSLAAPTFMANGLYFAKADYPSEFALPEAMPWQTILGVMMGVMNPNPLTFKQLSEWLAFLEARHPITQIELGLDRVKTVWQELAIVVFAKIITVAGTNGKGSVCQYLSTILRCGGYSVGLYTSPHLLTFNERMNVDGQVLHDDAIIEAFVQVEKARLACDLMLSYFEFTTLAALVAFSKLNLAVWVLEVGLGGRLDAVNVVDADCAVITSIDLDHQAYLGNTREQIGFEKAGIMRPHQAVVCGDRHPPETVKQVAAQLNATLFSLDQDFWVVQHQLDKTHQWDFRSTQGHFYGLAHPALRGSHQLDNAAIAIAALLQLKADLPLRVQSVRQGLAQVNLPGRFQVFAGQPTVILDVGHNPHASVQLRKNIEQMGYT</sequence>
<dbReference type="EMBL" id="LR912412">
    <property type="protein sequence ID" value="CAD7254806.1"/>
    <property type="molecule type" value="Genomic_DNA"/>
</dbReference>
<dbReference type="InterPro" id="IPR036565">
    <property type="entry name" value="Mur-like_cat_sf"/>
</dbReference>
<dbReference type="InterPro" id="IPR020095">
    <property type="entry name" value="PsdUridine_synth_TruA_C"/>
</dbReference>